<dbReference type="OrthoDB" id="1600564at2759"/>
<dbReference type="InterPro" id="IPR050592">
    <property type="entry name" value="GDSL_lipolytic_enzyme"/>
</dbReference>
<evidence type="ECO:0000313" key="1">
    <source>
        <dbReference type="Proteomes" id="UP000515151"/>
    </source>
</evidence>
<dbReference type="Gene3D" id="3.40.50.1110">
    <property type="entry name" value="SGNH hydrolase"/>
    <property type="match status" value="1"/>
</dbReference>
<accession>A0A6P8E6Z1</accession>
<dbReference type="PANTHER" id="PTHR45642">
    <property type="entry name" value="GDSL ESTERASE/LIPASE EXL3"/>
    <property type="match status" value="1"/>
</dbReference>
<organism evidence="1 2">
    <name type="scientific">Punica granatum</name>
    <name type="common">Pomegranate</name>
    <dbReference type="NCBI Taxonomy" id="22663"/>
    <lineage>
        <taxon>Eukaryota</taxon>
        <taxon>Viridiplantae</taxon>
        <taxon>Streptophyta</taxon>
        <taxon>Embryophyta</taxon>
        <taxon>Tracheophyta</taxon>
        <taxon>Spermatophyta</taxon>
        <taxon>Magnoliopsida</taxon>
        <taxon>eudicotyledons</taxon>
        <taxon>Gunneridae</taxon>
        <taxon>Pentapetalae</taxon>
        <taxon>rosids</taxon>
        <taxon>malvids</taxon>
        <taxon>Myrtales</taxon>
        <taxon>Lythraceae</taxon>
        <taxon>Punica</taxon>
    </lineage>
</organism>
<dbReference type="GeneID" id="116214487"/>
<reference evidence="2" key="2">
    <citation type="submission" date="2025-08" db="UniProtKB">
        <authorList>
            <consortium name="RefSeq"/>
        </authorList>
    </citation>
    <scope>IDENTIFICATION</scope>
    <source>
        <tissue evidence="2">Leaf</tissue>
    </source>
</reference>
<dbReference type="InterPro" id="IPR036514">
    <property type="entry name" value="SGNH_hydro_sf"/>
</dbReference>
<dbReference type="PANTHER" id="PTHR45642:SF52">
    <property type="entry name" value="GDSL-LIKE LIPASE_ACYLHYDROLASE"/>
    <property type="match status" value="1"/>
</dbReference>
<dbReference type="Proteomes" id="UP000515151">
    <property type="component" value="Chromosome 7"/>
</dbReference>
<dbReference type="GO" id="GO:0005576">
    <property type="term" value="C:extracellular region"/>
    <property type="evidence" value="ECO:0007669"/>
    <property type="project" value="TreeGrafter"/>
</dbReference>
<proteinExistence type="predicted"/>
<sequence length="285" mass="30494">MTQLQAKEGPLLGFKTPKANAIGKLAGRIDLSSFSNAHAGCGIHLMSIGSEMQAIVYKAVKDTNIGGSSAEKDGETYSQGIMEELKGKGRWCKYSPYGLDFPGWKPTGRFCNGKVPSDLVVEALGIKELLPTYLDPNLRPEELPTGVSIASVGSGYDFVTANIQRAMPMSAQLNLSKEYIANLKDAVREEKADSTLSNSLHLVSAGNNDIAISYYFTRLWLALGFAAYSDLLIDAASNFTKNLYALGPGNIAVLCALPLGCLPSARALRGSKCIDSENAADLLFN</sequence>
<name>A0A6P8E6Z1_PUNGR</name>
<reference evidence="1" key="1">
    <citation type="journal article" date="2020" name="Plant Biotechnol. J.">
        <title>The pomegranate (Punica granatum L.) draft genome dissects genetic divergence between soft- and hard-seeded cultivars.</title>
        <authorList>
            <person name="Luo X."/>
            <person name="Li H."/>
            <person name="Wu Z."/>
            <person name="Yao W."/>
            <person name="Zhao P."/>
            <person name="Cao D."/>
            <person name="Yu H."/>
            <person name="Li K."/>
            <person name="Poudel K."/>
            <person name="Zhao D."/>
            <person name="Zhang F."/>
            <person name="Xia X."/>
            <person name="Chen L."/>
            <person name="Wang Q."/>
            <person name="Jing D."/>
            <person name="Cao S."/>
        </authorList>
    </citation>
    <scope>NUCLEOTIDE SEQUENCE [LARGE SCALE GENOMIC DNA]</scope>
    <source>
        <strain evidence="1">cv. Tunisia</strain>
    </source>
</reference>
<gene>
    <name evidence="2" type="primary">LOC116214487</name>
</gene>
<keyword evidence="1" id="KW-1185">Reference proteome</keyword>
<dbReference type="AlphaFoldDB" id="A0A6P8E6Z1"/>
<evidence type="ECO:0000313" key="2">
    <source>
        <dbReference type="RefSeq" id="XP_031405747.1"/>
    </source>
</evidence>
<protein>
    <submittedName>
        <fullName evidence="2">GDSL esterase/lipase EXL3-like</fullName>
    </submittedName>
</protein>
<dbReference type="RefSeq" id="XP_031405747.1">
    <property type="nucleotide sequence ID" value="XM_031549887.1"/>
</dbReference>